<dbReference type="InterPro" id="IPR002921">
    <property type="entry name" value="Fungal_lipase-type"/>
</dbReference>
<dbReference type="PANTHER" id="PTHR45908">
    <property type="entry name" value="PROTEIN CBG11750-RELATED"/>
    <property type="match status" value="1"/>
</dbReference>
<dbReference type="AlphaFoldDB" id="A0AA36FT82"/>
<comment type="caution">
    <text evidence="2">The sequence shown here is derived from an EMBL/GenBank/DDBJ whole genome shotgun (WGS) entry which is preliminary data.</text>
</comment>
<dbReference type="Gene3D" id="3.40.50.1820">
    <property type="entry name" value="alpha/beta hydrolase"/>
    <property type="match status" value="1"/>
</dbReference>
<dbReference type="SUPFAM" id="SSF53474">
    <property type="entry name" value="alpha/beta-Hydrolases"/>
    <property type="match status" value="1"/>
</dbReference>
<dbReference type="Pfam" id="PF01764">
    <property type="entry name" value="Lipase_3"/>
    <property type="match status" value="1"/>
</dbReference>
<dbReference type="PANTHER" id="PTHR45908:SF8">
    <property type="entry name" value="FUNGAL LIPASE-LIKE DOMAIN-CONTAINING PROTEIN"/>
    <property type="match status" value="1"/>
</dbReference>
<dbReference type="Proteomes" id="UP001177023">
    <property type="component" value="Unassembled WGS sequence"/>
</dbReference>
<dbReference type="InterPro" id="IPR029058">
    <property type="entry name" value="AB_hydrolase_fold"/>
</dbReference>
<evidence type="ECO:0000259" key="1">
    <source>
        <dbReference type="Pfam" id="PF01764"/>
    </source>
</evidence>
<proteinExistence type="predicted"/>
<dbReference type="GO" id="GO:0006629">
    <property type="term" value="P:lipid metabolic process"/>
    <property type="evidence" value="ECO:0007669"/>
    <property type="project" value="InterPro"/>
</dbReference>
<name>A0AA36FT82_9BILA</name>
<protein>
    <recommendedName>
        <fullName evidence="1">Fungal lipase-type domain-containing protein</fullName>
    </recommendedName>
</protein>
<feature type="non-terminal residue" evidence="2">
    <location>
        <position position="265"/>
    </location>
</feature>
<sequence>MPFDIVKPGDRTAYDDKLARGIMLPLSGAAYSPSPQICLTNLFKGTKAIVISFRGTNAFLQLVQEADQSIFHEKVPFVAGGNVNKYFYQAFLAVWNAGMKDDFITLKNKYPNYQLYITGHSLGGAMASLAASYISATGLYEKALIRLVTLGQPRTGDAAWAKWHDTNVPYTLRITHSHDMVVHVPVELMGYSHHMSEVFFKGDMGSGATYTLCEADDSKSCSDGNLTDLSINDHLHYYDKDVSGYGEAGCTGNGAESFIPFVPPQ</sequence>
<evidence type="ECO:0000313" key="3">
    <source>
        <dbReference type="Proteomes" id="UP001177023"/>
    </source>
</evidence>
<reference evidence="2" key="1">
    <citation type="submission" date="2023-06" db="EMBL/GenBank/DDBJ databases">
        <authorList>
            <person name="Delattre M."/>
        </authorList>
    </citation>
    <scope>NUCLEOTIDE SEQUENCE</scope>
    <source>
        <strain evidence="2">AF72</strain>
    </source>
</reference>
<dbReference type="EMBL" id="CATQJA010001232">
    <property type="protein sequence ID" value="CAJ0566409.1"/>
    <property type="molecule type" value="Genomic_DNA"/>
</dbReference>
<evidence type="ECO:0000313" key="2">
    <source>
        <dbReference type="EMBL" id="CAJ0566409.1"/>
    </source>
</evidence>
<organism evidence="2 3">
    <name type="scientific">Mesorhabditis spiculigera</name>
    <dbReference type="NCBI Taxonomy" id="96644"/>
    <lineage>
        <taxon>Eukaryota</taxon>
        <taxon>Metazoa</taxon>
        <taxon>Ecdysozoa</taxon>
        <taxon>Nematoda</taxon>
        <taxon>Chromadorea</taxon>
        <taxon>Rhabditida</taxon>
        <taxon>Rhabditina</taxon>
        <taxon>Rhabditomorpha</taxon>
        <taxon>Rhabditoidea</taxon>
        <taxon>Rhabditidae</taxon>
        <taxon>Mesorhabditinae</taxon>
        <taxon>Mesorhabditis</taxon>
    </lineage>
</organism>
<keyword evidence="3" id="KW-1185">Reference proteome</keyword>
<accession>A0AA36FT82</accession>
<gene>
    <name evidence="2" type="ORF">MSPICULIGERA_LOCUS5014</name>
</gene>
<feature type="domain" description="Fungal lipase-type" evidence="1">
    <location>
        <begin position="50"/>
        <end position="187"/>
    </location>
</feature>
<dbReference type="CDD" id="cd00519">
    <property type="entry name" value="Lipase_3"/>
    <property type="match status" value="1"/>
</dbReference>